<proteinExistence type="predicted"/>
<dbReference type="RefSeq" id="WP_135412841.1">
    <property type="nucleotide sequence ID" value="NZ_SRLB01000001.1"/>
</dbReference>
<protein>
    <recommendedName>
        <fullName evidence="1">ORC1/DEAH AAA+ ATPase domain-containing protein</fullName>
    </recommendedName>
</protein>
<feature type="domain" description="ORC1/DEAH AAA+ ATPase" evidence="1">
    <location>
        <begin position="74"/>
        <end position="213"/>
    </location>
</feature>
<dbReference type="Proteomes" id="UP000297535">
    <property type="component" value="Unassembled WGS sequence"/>
</dbReference>
<dbReference type="Pfam" id="PF13401">
    <property type="entry name" value="AAA_22"/>
    <property type="match status" value="1"/>
</dbReference>
<dbReference type="AlphaFoldDB" id="A0A4Z0NY61"/>
<organism evidence="2 3">
    <name type="scientific">Methylobacterium nonmethylotrophicum</name>
    <dbReference type="NCBI Taxonomy" id="1141884"/>
    <lineage>
        <taxon>Bacteria</taxon>
        <taxon>Pseudomonadati</taxon>
        <taxon>Pseudomonadota</taxon>
        <taxon>Alphaproteobacteria</taxon>
        <taxon>Hyphomicrobiales</taxon>
        <taxon>Methylobacteriaceae</taxon>
        <taxon>Methylobacterium</taxon>
    </lineage>
</organism>
<reference evidence="2 3" key="1">
    <citation type="submission" date="2019-04" db="EMBL/GenBank/DDBJ databases">
        <authorList>
            <person name="Feng G."/>
            <person name="Zhu H."/>
        </authorList>
    </citation>
    <scope>NUCLEOTIDE SEQUENCE [LARGE SCALE GENOMIC DNA]</scope>
    <source>
        <strain evidence="2 3">6HR-1</strain>
    </source>
</reference>
<accession>A0A4Z0NY61</accession>
<dbReference type="EMBL" id="SRLB01000001">
    <property type="protein sequence ID" value="TGE02647.1"/>
    <property type="molecule type" value="Genomic_DNA"/>
</dbReference>
<evidence type="ECO:0000259" key="1">
    <source>
        <dbReference type="Pfam" id="PF13401"/>
    </source>
</evidence>
<evidence type="ECO:0000313" key="2">
    <source>
        <dbReference type="EMBL" id="TGE02647.1"/>
    </source>
</evidence>
<gene>
    <name evidence="2" type="ORF">EU555_02480</name>
</gene>
<keyword evidence="3" id="KW-1185">Reference proteome</keyword>
<dbReference type="OrthoDB" id="5288220at2"/>
<comment type="caution">
    <text evidence="2">The sequence shown here is derived from an EMBL/GenBank/DDBJ whole genome shotgun (WGS) entry which is preliminary data.</text>
</comment>
<sequence>MTTRPETVIAPAMDDDDYFRGVSAGMPEGSRRVIDGLAKVKSVYVRCDRDDALLTGFNRFLERYVATRQLPRQEAECFFLVGSSGAGKTFAIDRMLGEHDALRPVQGPYGLAPRYVSIKLKGYSHPRLVGTHIIREAGYGMVADMGRGEVWDRMAGILRSQGVFLVHVDEAQHLLKGNASKEERDELANAIKGVAIDTKWPVAFVFSGLPDVLKLPVGDQQVERRGHFVGFADVEMPGERDLVLKILSEMGEPVGIGSDHLKETDLPERLAFAARYRYARICQLVEGALQEALHWQRTKLTPGHFAVAFERRSLAYGKDDKNPFLAEHWRDLRQGSFLTVDDAPARSS</sequence>
<name>A0A4Z0NY61_9HYPH</name>
<evidence type="ECO:0000313" key="3">
    <source>
        <dbReference type="Proteomes" id="UP000297535"/>
    </source>
</evidence>
<dbReference type="Gene3D" id="3.40.50.300">
    <property type="entry name" value="P-loop containing nucleotide triphosphate hydrolases"/>
    <property type="match status" value="1"/>
</dbReference>
<dbReference type="InterPro" id="IPR027417">
    <property type="entry name" value="P-loop_NTPase"/>
</dbReference>
<dbReference type="SUPFAM" id="SSF52540">
    <property type="entry name" value="P-loop containing nucleoside triphosphate hydrolases"/>
    <property type="match status" value="1"/>
</dbReference>
<dbReference type="InterPro" id="IPR049945">
    <property type="entry name" value="AAA_22"/>
</dbReference>